<comment type="caution">
    <text evidence="1">The sequence shown here is derived from an EMBL/GenBank/DDBJ whole genome shotgun (WGS) entry which is preliminary data.</text>
</comment>
<accession>A0A1C7N9E4</accession>
<keyword evidence="2" id="KW-1185">Reference proteome</keyword>
<sequence>MQNDDYKFSESNIVQLDAEINNGYEKYFSRGGVQDRLLVIYNIRPEKPEFYNFGGTNGFQMKVRQLMHKTDVPAIRRLIVTINVAYKNAVGKLKSQRNEKSDMEWHDLRLGVFERHMLESDDLESMICFQCFGKKAGLYTMHKNAPITIELAL</sequence>
<reference evidence="1 2" key="1">
    <citation type="submission" date="2016-03" db="EMBL/GenBank/DDBJ databases">
        <title>Choanephora cucurbitarum.</title>
        <authorList>
            <person name="Min B."/>
            <person name="Park H."/>
            <person name="Park J.-H."/>
            <person name="Shin H.-D."/>
            <person name="Choi I.-G."/>
        </authorList>
    </citation>
    <scope>NUCLEOTIDE SEQUENCE [LARGE SCALE GENOMIC DNA]</scope>
    <source>
        <strain evidence="1 2">KUS-F28377</strain>
    </source>
</reference>
<dbReference type="EMBL" id="LUGH01000363">
    <property type="protein sequence ID" value="OBZ85752.1"/>
    <property type="molecule type" value="Genomic_DNA"/>
</dbReference>
<organism evidence="1 2">
    <name type="scientific">Choanephora cucurbitarum</name>
    <dbReference type="NCBI Taxonomy" id="101091"/>
    <lineage>
        <taxon>Eukaryota</taxon>
        <taxon>Fungi</taxon>
        <taxon>Fungi incertae sedis</taxon>
        <taxon>Mucoromycota</taxon>
        <taxon>Mucoromycotina</taxon>
        <taxon>Mucoromycetes</taxon>
        <taxon>Mucorales</taxon>
        <taxon>Mucorineae</taxon>
        <taxon>Choanephoraceae</taxon>
        <taxon>Choanephoroideae</taxon>
        <taxon>Choanephora</taxon>
    </lineage>
</organism>
<proteinExistence type="predicted"/>
<dbReference type="Proteomes" id="UP000093000">
    <property type="component" value="Unassembled WGS sequence"/>
</dbReference>
<evidence type="ECO:0000313" key="1">
    <source>
        <dbReference type="EMBL" id="OBZ85752.1"/>
    </source>
</evidence>
<dbReference type="AlphaFoldDB" id="A0A1C7N9E4"/>
<evidence type="ECO:0000313" key="2">
    <source>
        <dbReference type="Proteomes" id="UP000093000"/>
    </source>
</evidence>
<dbReference type="InParanoid" id="A0A1C7N9E4"/>
<name>A0A1C7N9E4_9FUNG</name>
<gene>
    <name evidence="1" type="ORF">A0J61_06194</name>
</gene>
<protein>
    <submittedName>
        <fullName evidence="1">Uncharacterized protein</fullName>
    </submittedName>
</protein>